<protein>
    <submittedName>
        <fullName evidence="2">Uncharacterized protein</fullName>
    </submittedName>
</protein>
<feature type="transmembrane region" description="Helical" evidence="1">
    <location>
        <begin position="12"/>
        <end position="36"/>
    </location>
</feature>
<reference evidence="2" key="1">
    <citation type="journal article" date="2014" name="Int. J. Syst. Evol. Microbiol.">
        <title>Complete genome sequence of Corynebacterium casei LMG S-19264T (=DSM 44701T), isolated from a smear-ripened cheese.</title>
        <authorList>
            <consortium name="US DOE Joint Genome Institute (JGI-PGF)"/>
            <person name="Walter F."/>
            <person name="Albersmeier A."/>
            <person name="Kalinowski J."/>
            <person name="Ruckert C."/>
        </authorList>
    </citation>
    <scope>NUCLEOTIDE SEQUENCE</scope>
    <source>
        <strain evidence="2">KCTC 42651</strain>
    </source>
</reference>
<keyword evidence="3" id="KW-1185">Reference proteome</keyword>
<dbReference type="AlphaFoldDB" id="A0A919CQL8"/>
<proteinExistence type="predicted"/>
<organism evidence="2 3">
    <name type="scientific">Thalassobaculum fulvum</name>
    <dbReference type="NCBI Taxonomy" id="1633335"/>
    <lineage>
        <taxon>Bacteria</taxon>
        <taxon>Pseudomonadati</taxon>
        <taxon>Pseudomonadota</taxon>
        <taxon>Alphaproteobacteria</taxon>
        <taxon>Rhodospirillales</taxon>
        <taxon>Thalassobaculaceae</taxon>
        <taxon>Thalassobaculum</taxon>
    </lineage>
</organism>
<gene>
    <name evidence="2" type="ORF">GCM10017083_21180</name>
</gene>
<keyword evidence="1" id="KW-0812">Transmembrane</keyword>
<evidence type="ECO:0000313" key="3">
    <source>
        <dbReference type="Proteomes" id="UP000630353"/>
    </source>
</evidence>
<dbReference type="RefSeq" id="WP_189989154.1">
    <property type="nucleotide sequence ID" value="NZ_BMZS01000004.1"/>
</dbReference>
<feature type="transmembrane region" description="Helical" evidence="1">
    <location>
        <begin position="48"/>
        <end position="65"/>
    </location>
</feature>
<keyword evidence="1" id="KW-1133">Transmembrane helix</keyword>
<feature type="transmembrane region" description="Helical" evidence="1">
    <location>
        <begin position="77"/>
        <end position="93"/>
    </location>
</feature>
<evidence type="ECO:0000256" key="1">
    <source>
        <dbReference type="SAM" id="Phobius"/>
    </source>
</evidence>
<sequence length="140" mass="15552">MGNHTLDFGGVIARVLLCVFFVFGAYNVSGYSYYHWVTSDQLQPPSEHVLQIAVAGALGFGFYTIGDITRRSLQKAGVPLISVMFAAFAWYLVEADWIEIRTFEDLVTAIQLTAVAILTFGVCFSFLHYRLGGVKQVEET</sequence>
<dbReference type="Pfam" id="PF20134">
    <property type="entry name" value="DUF6524"/>
    <property type="match status" value="1"/>
</dbReference>
<comment type="caution">
    <text evidence="2">The sequence shown here is derived from an EMBL/GenBank/DDBJ whole genome shotgun (WGS) entry which is preliminary data.</text>
</comment>
<evidence type="ECO:0000313" key="2">
    <source>
        <dbReference type="EMBL" id="GHD49203.1"/>
    </source>
</evidence>
<dbReference type="Proteomes" id="UP000630353">
    <property type="component" value="Unassembled WGS sequence"/>
</dbReference>
<accession>A0A919CQL8</accession>
<feature type="transmembrane region" description="Helical" evidence="1">
    <location>
        <begin position="105"/>
        <end position="127"/>
    </location>
</feature>
<dbReference type="InterPro" id="IPR045387">
    <property type="entry name" value="DUF6524"/>
</dbReference>
<dbReference type="EMBL" id="BMZS01000004">
    <property type="protein sequence ID" value="GHD49203.1"/>
    <property type="molecule type" value="Genomic_DNA"/>
</dbReference>
<name>A0A919CQL8_9PROT</name>
<reference evidence="2" key="2">
    <citation type="submission" date="2020-09" db="EMBL/GenBank/DDBJ databases">
        <authorList>
            <person name="Sun Q."/>
            <person name="Kim S."/>
        </authorList>
    </citation>
    <scope>NUCLEOTIDE SEQUENCE</scope>
    <source>
        <strain evidence="2">KCTC 42651</strain>
    </source>
</reference>
<keyword evidence="1" id="KW-0472">Membrane</keyword>